<dbReference type="RefSeq" id="WP_007280572.1">
    <property type="nucleotide sequence ID" value="NZ_ABCK01000026.1"/>
</dbReference>
<dbReference type="Gene3D" id="1.50.10.10">
    <property type="match status" value="1"/>
</dbReference>
<dbReference type="Gene3D" id="2.70.98.50">
    <property type="entry name" value="putative glycoside hydrolase family protein from bacillus halodurans"/>
    <property type="match status" value="1"/>
</dbReference>
<dbReference type="InterPro" id="IPR027414">
    <property type="entry name" value="GH95_N_dom"/>
</dbReference>
<sequence>MNKIIALLSFCLVFSSWGDNTARTYELWELNPPPNNGRTKWESTKSSKRPNSYDRDWERWSYPIGNGYTGANIFGRTDTERIQITDKTLHNRGKYNKGGLTSFAEIKLDFRHHKFSKYRRSLNLNEGIAHVAYNYRGVNYTREYFASYPDNVIVIRLTADKKAALSFEIRPEIPYLERKERSGSISAKDDLLTLKGSIALFSCNFDGQIKVLNEGGTLKANAKQGSIEVSKADAVTILIATGTNYRLHEDTFRNTSAKKLNPKEFPHNEVSARIQAAQNRGYEQLKERHLKDYQNLFGRVAVNLNSRPSNDPTHILLEKYKAGKTNNWLEELMFQYGRYLLISSSREKSLPANLQGAWSQDYYTPWSGGFWHNINVQMNYWGSMSTNLAECFQSYTNFYKAYLPIAREHATDYVQKYNPSQVTKGGDNGWIIGTGANAYYIPSAGGHSGPGTGGFTAKLLMDYYLFTQDKQYLEEVAYPAMLSLSKFYSKVLIPHGDKLLVEPSASPEQLAKPEQVKNMPGKLKGGKYYVTAGCTFDQGFVWESFADTLTLADALGSEDPFLDTIREQITKLDPILIGADGQIKEYREENNYSDIGDKKHRHISHLCPLFPGTLISQKSDWLQAASKTLDLRGDKTTGWALAHRMNSRARLGEGEKAHKVYQRFIKERTVQNLWTLHPPFQIDGSLGTMAGVAEMLLQSHEDTIKILPALPKAWEDGHFDGLVARGNFAISAKWNKVRASEFSIESRSGGQCSLSYPGIGNAMISDSQGKRLTLTKVSEDQINFTTKLGETYQVKFDQDLSASSNQIELFVSPQGNDTFEGTSKDKALASLAKARDLARSYAGKQAVSIQLADGIYYLPETLVFFSKDSGTAEFPIVYRAENEGGAILSGGVKLDLKWTAFKDGIFQAQTPESLAIDQVFINGKAQRMARYPNYDAKKKTDAYQGYSADAFSKERASKWADPAGGYIHAMHVHRWGGYHYRITGKDAKGEVTYEGGWQNNRQMGMHKNYRMVENIFEELDAPGEWFHNAKTSTLYYKPAPGVDLAKAKLEVVRLRHLVEFQGSQKAPVKHIKLQGFTLRHTARTFMDCKEPLLRSDWAIYRGGAFLLTGTEDVSILDCEFDQVGGNAIFVNNYNRRTLVKGCHIHDAGASGVCFVGDPKAVRNPLFEYKEVNDLSKIDLTPGPKTDNYPADSIVEDCLIHGIGTVEKQPAGVQISMAQGITVRDVSIYDCARSGINISEGTWGGHLIEGCDVFDTVLETHDHGSFNSWGRDRFWHLRNAPAEKLPELALLDAVKTSVIRNSRWRCDHGWDVDLDDGSSNYNIYNNLLLAKGLKLREGFRRHAWNNVMVNNGLHPHVWYLGNGDEVHGNILMGRHRPARMKRPNADAAQVDKNFFYVANEAPVKATSKTLGWDKNSLFGDPQFIDPSKGDFRVKEDSPAFSIGFKNFPMDQFGVKKPSLKKIARTPKLPKVSSPTVTTKEKPQKIVSPTESSLAVFLGASLQNLTGEEFSAYGVSKEVGGVILVEVPKNSEAARHGFKEGDVIQQINGKATPTIKALLQTYLSAGNKALKIKFVRQQQAQETLIKKQTWIDLESSKNTEGFKQIPKAHHFTLTSNIKTNNAPLTSLSDGQLLRSYGPVFANGTKNTAYKMDLGKVRTLTAISTWSCGLGRRGAQNFTLYASSANQDPGWDSSKWMPLATIDTRAFKGSDFNASSLKATDGESLGEFRWLMWKVSPISSKGGGEHSAFQEFNVEYK</sequence>
<feature type="signal peptide" evidence="1">
    <location>
        <begin position="1"/>
        <end position="18"/>
    </location>
</feature>
<accession>A6DRV4</accession>
<name>A6DRV4_9BACT</name>
<dbReference type="SUPFAM" id="SSF50156">
    <property type="entry name" value="PDZ domain-like"/>
    <property type="match status" value="1"/>
</dbReference>
<dbReference type="eggNOG" id="COG0265">
    <property type="taxonomic scope" value="Bacteria"/>
</dbReference>
<dbReference type="InterPro" id="IPR011050">
    <property type="entry name" value="Pectin_lyase_fold/virulence"/>
</dbReference>
<dbReference type="Gene3D" id="2.30.42.10">
    <property type="match status" value="1"/>
</dbReference>
<dbReference type="Pfam" id="PF13229">
    <property type="entry name" value="Beta_helix"/>
    <property type="match status" value="1"/>
</dbReference>
<dbReference type="eggNOG" id="COG1554">
    <property type="taxonomic scope" value="Bacteria"/>
</dbReference>
<dbReference type="SMART" id="SM00228">
    <property type="entry name" value="PDZ"/>
    <property type="match status" value="1"/>
</dbReference>
<dbReference type="EMBL" id="ABCK01000026">
    <property type="protein sequence ID" value="EDM25639.1"/>
    <property type="molecule type" value="Genomic_DNA"/>
</dbReference>
<dbReference type="InterPro" id="IPR036034">
    <property type="entry name" value="PDZ_sf"/>
</dbReference>
<keyword evidence="4" id="KW-1185">Reference proteome</keyword>
<dbReference type="PANTHER" id="PTHR31084">
    <property type="entry name" value="ALPHA-L-FUCOSIDASE 2"/>
    <property type="match status" value="1"/>
</dbReference>
<reference evidence="3 4" key="1">
    <citation type="journal article" date="2010" name="J. Bacteriol.">
        <title>Genome sequence of Lentisphaera araneosa HTCC2155T, the type species of the order Lentisphaerales in the phylum Lentisphaerae.</title>
        <authorList>
            <person name="Thrash J.C."/>
            <person name="Cho J.C."/>
            <person name="Vergin K.L."/>
            <person name="Morris R.M."/>
            <person name="Giovannoni S.J."/>
        </authorList>
    </citation>
    <scope>NUCLEOTIDE SEQUENCE [LARGE SCALE GENOMIC DNA]</scope>
    <source>
        <strain evidence="3 4">HTCC2155</strain>
    </source>
</reference>
<dbReference type="SUPFAM" id="SSF48208">
    <property type="entry name" value="Six-hairpin glycosidases"/>
    <property type="match status" value="1"/>
</dbReference>
<dbReference type="InterPro" id="IPR008928">
    <property type="entry name" value="6-hairpin_glycosidase_sf"/>
</dbReference>
<dbReference type="InterPro" id="IPR054363">
    <property type="entry name" value="GH95_cat"/>
</dbReference>
<dbReference type="InterPro" id="IPR012334">
    <property type="entry name" value="Pectin_lyas_fold"/>
</dbReference>
<dbReference type="InterPro" id="IPR039448">
    <property type="entry name" value="Beta_helix"/>
</dbReference>
<protein>
    <recommendedName>
        <fullName evidence="2">PDZ domain-containing protein</fullName>
    </recommendedName>
</protein>
<dbReference type="Proteomes" id="UP000004947">
    <property type="component" value="Unassembled WGS sequence"/>
</dbReference>
<keyword evidence="1" id="KW-0732">Signal</keyword>
<comment type="caution">
    <text evidence="3">The sequence shown here is derived from an EMBL/GenBank/DDBJ whole genome shotgun (WGS) entry which is preliminary data.</text>
</comment>
<dbReference type="PANTHER" id="PTHR31084:SF19">
    <property type="entry name" value="GLYCOSYL HYDROLASE FAMILY 95 N-TERMINAL DOMAIN-CONTAINING PROTEIN"/>
    <property type="match status" value="1"/>
</dbReference>
<evidence type="ECO:0000256" key="1">
    <source>
        <dbReference type="SAM" id="SignalP"/>
    </source>
</evidence>
<dbReference type="GO" id="GO:0005975">
    <property type="term" value="P:carbohydrate metabolic process"/>
    <property type="evidence" value="ECO:0007669"/>
    <property type="project" value="InterPro"/>
</dbReference>
<dbReference type="GO" id="GO:0004560">
    <property type="term" value="F:alpha-L-fucosidase activity"/>
    <property type="evidence" value="ECO:0007669"/>
    <property type="project" value="TreeGrafter"/>
</dbReference>
<dbReference type="Gene3D" id="2.160.20.10">
    <property type="entry name" value="Single-stranded right-handed beta-helix, Pectin lyase-like"/>
    <property type="match status" value="2"/>
</dbReference>
<dbReference type="InterPro" id="IPR012341">
    <property type="entry name" value="6hp_glycosidase-like_sf"/>
</dbReference>
<dbReference type="InterPro" id="IPR006626">
    <property type="entry name" value="PbH1"/>
</dbReference>
<evidence type="ECO:0000313" key="3">
    <source>
        <dbReference type="EMBL" id="EDM25639.1"/>
    </source>
</evidence>
<dbReference type="InterPro" id="IPR001478">
    <property type="entry name" value="PDZ"/>
</dbReference>
<dbReference type="OrthoDB" id="9760240at2"/>
<organism evidence="3 4">
    <name type="scientific">Lentisphaera araneosa HTCC2155</name>
    <dbReference type="NCBI Taxonomy" id="313628"/>
    <lineage>
        <taxon>Bacteria</taxon>
        <taxon>Pseudomonadati</taxon>
        <taxon>Lentisphaerota</taxon>
        <taxon>Lentisphaeria</taxon>
        <taxon>Lentisphaerales</taxon>
        <taxon>Lentisphaeraceae</taxon>
        <taxon>Lentisphaera</taxon>
    </lineage>
</organism>
<dbReference type="STRING" id="313628.LNTAR_25135"/>
<dbReference type="InterPro" id="IPR049053">
    <property type="entry name" value="AFCA-like_C"/>
</dbReference>
<dbReference type="Pfam" id="PF14498">
    <property type="entry name" value="Glyco_hyd_65N_2"/>
    <property type="match status" value="1"/>
</dbReference>
<dbReference type="PROSITE" id="PS50106">
    <property type="entry name" value="PDZ"/>
    <property type="match status" value="1"/>
</dbReference>
<dbReference type="Pfam" id="PF21307">
    <property type="entry name" value="Glyco_hydro_95_C"/>
    <property type="match status" value="1"/>
</dbReference>
<proteinExistence type="predicted"/>
<dbReference type="SUPFAM" id="SSF51126">
    <property type="entry name" value="Pectin lyase-like"/>
    <property type="match status" value="1"/>
</dbReference>
<feature type="domain" description="PDZ" evidence="2">
    <location>
        <begin position="1484"/>
        <end position="1556"/>
    </location>
</feature>
<evidence type="ECO:0000259" key="2">
    <source>
        <dbReference type="PROSITE" id="PS50106"/>
    </source>
</evidence>
<dbReference type="SMART" id="SM00710">
    <property type="entry name" value="PbH1"/>
    <property type="match status" value="4"/>
</dbReference>
<gene>
    <name evidence="3" type="ORF">LNTAR_25135</name>
</gene>
<evidence type="ECO:0000313" key="4">
    <source>
        <dbReference type="Proteomes" id="UP000004947"/>
    </source>
</evidence>
<feature type="chain" id="PRO_5002694291" description="PDZ domain-containing protein" evidence="1">
    <location>
        <begin position="19"/>
        <end position="1754"/>
    </location>
</feature>
<dbReference type="Pfam" id="PF22124">
    <property type="entry name" value="Glyco_hydro_95_cat"/>
    <property type="match status" value="1"/>
</dbReference>